<sequence length="256" mass="30260">MIKFYSHLNNNFEEDLDFDQENTNYYRGKEAPMDFEYTHSKFQSNFLLSENKNQLRNPNKNTAPDENKNINIPEEKINDTKKSNENAFNFDLNKLNLEAEEKNSQINFKNKLKSLKSEKSFSRKRKKLNVMNDEENDDELSDEDFNKYDGSKIAAKLNKRSFQDHLGFLHDLNMKAEEYSLEIVYQISECSKLYVENNCDPKVRIPYMKEVCNNWEICMMKDPKEVAKMKIGVEVFAEILNKLVEPLSYKSMVSYI</sequence>
<dbReference type="InterPro" id="IPR040202">
    <property type="entry name" value="Brl1/Brr6"/>
</dbReference>
<dbReference type="GO" id="GO:0055088">
    <property type="term" value="P:lipid homeostasis"/>
    <property type="evidence" value="ECO:0007669"/>
    <property type="project" value="InterPro"/>
</dbReference>
<dbReference type="Pfam" id="PF10104">
    <property type="entry name" value="Brr6_like_C_C"/>
    <property type="match status" value="1"/>
</dbReference>
<dbReference type="GO" id="GO:0031965">
    <property type="term" value="C:nuclear membrane"/>
    <property type="evidence" value="ECO:0007669"/>
    <property type="project" value="InterPro"/>
</dbReference>
<dbReference type="PANTHER" id="PTHR28136:SF1">
    <property type="entry name" value="NUCLEUS EXPORT PROTEIN BRL1"/>
    <property type="match status" value="1"/>
</dbReference>
<dbReference type="EMBL" id="JADGJW010000626">
    <property type="protein sequence ID" value="KAJ3214376.1"/>
    <property type="molecule type" value="Genomic_DNA"/>
</dbReference>
<keyword evidence="3" id="KW-1185">Reference proteome</keyword>
<protein>
    <recommendedName>
        <fullName evidence="1">Brl1/Brr6 domain-containing protein</fullName>
    </recommendedName>
</protein>
<gene>
    <name evidence="2" type="ORF">HK099_006898</name>
</gene>
<reference evidence="2" key="1">
    <citation type="submission" date="2020-05" db="EMBL/GenBank/DDBJ databases">
        <title>Phylogenomic resolution of chytrid fungi.</title>
        <authorList>
            <person name="Stajich J.E."/>
            <person name="Amses K."/>
            <person name="Simmons R."/>
            <person name="Seto K."/>
            <person name="Myers J."/>
            <person name="Bonds A."/>
            <person name="Quandt C.A."/>
            <person name="Barry K."/>
            <person name="Liu P."/>
            <person name="Grigoriev I."/>
            <person name="Longcore J.E."/>
            <person name="James T.Y."/>
        </authorList>
    </citation>
    <scope>NUCLEOTIDE SEQUENCE</scope>
    <source>
        <strain evidence="2">JEL0476</strain>
    </source>
</reference>
<dbReference type="Proteomes" id="UP001211065">
    <property type="component" value="Unassembled WGS sequence"/>
</dbReference>
<organism evidence="2 3">
    <name type="scientific">Clydaea vesicula</name>
    <dbReference type="NCBI Taxonomy" id="447962"/>
    <lineage>
        <taxon>Eukaryota</taxon>
        <taxon>Fungi</taxon>
        <taxon>Fungi incertae sedis</taxon>
        <taxon>Chytridiomycota</taxon>
        <taxon>Chytridiomycota incertae sedis</taxon>
        <taxon>Chytridiomycetes</taxon>
        <taxon>Lobulomycetales</taxon>
        <taxon>Lobulomycetaceae</taxon>
        <taxon>Clydaea</taxon>
    </lineage>
</organism>
<dbReference type="AlphaFoldDB" id="A0AAD5XU28"/>
<name>A0AAD5XU28_9FUNG</name>
<evidence type="ECO:0000313" key="2">
    <source>
        <dbReference type="EMBL" id="KAJ3214376.1"/>
    </source>
</evidence>
<evidence type="ECO:0000259" key="1">
    <source>
        <dbReference type="SMART" id="SM01042"/>
    </source>
</evidence>
<comment type="caution">
    <text evidence="2">The sequence shown here is derived from an EMBL/GenBank/DDBJ whole genome shotgun (WGS) entry which is preliminary data.</text>
</comment>
<dbReference type="PANTHER" id="PTHR28136">
    <property type="entry name" value="NUCLEUS EXPORT PROTEIN BRR6"/>
    <property type="match status" value="1"/>
</dbReference>
<accession>A0AAD5XU28</accession>
<dbReference type="InterPro" id="IPR018767">
    <property type="entry name" value="Brl1/Brr6_dom"/>
</dbReference>
<dbReference type="GO" id="GO:0006998">
    <property type="term" value="P:nuclear envelope organization"/>
    <property type="evidence" value="ECO:0007669"/>
    <property type="project" value="InterPro"/>
</dbReference>
<feature type="domain" description="Brl1/Brr6" evidence="1">
    <location>
        <begin position="162"/>
        <end position="256"/>
    </location>
</feature>
<proteinExistence type="predicted"/>
<dbReference type="SMART" id="SM01042">
    <property type="entry name" value="Brr6_like_C_C"/>
    <property type="match status" value="1"/>
</dbReference>
<evidence type="ECO:0000313" key="3">
    <source>
        <dbReference type="Proteomes" id="UP001211065"/>
    </source>
</evidence>